<dbReference type="SMART" id="SM00283">
    <property type="entry name" value="MA"/>
    <property type="match status" value="1"/>
</dbReference>
<dbReference type="PANTHER" id="PTHR32089">
    <property type="entry name" value="METHYL-ACCEPTING CHEMOTAXIS PROTEIN MCPB"/>
    <property type="match status" value="1"/>
</dbReference>
<protein>
    <submittedName>
        <fullName evidence="6">Methyl-accepting chemotaxis protein</fullName>
    </submittedName>
</protein>
<comment type="caution">
    <text evidence="6">The sequence shown here is derived from an EMBL/GenBank/DDBJ whole genome shotgun (WGS) entry which is preliminary data.</text>
</comment>
<dbReference type="PANTHER" id="PTHR32089:SF112">
    <property type="entry name" value="LYSOZYME-LIKE PROTEIN-RELATED"/>
    <property type="match status" value="1"/>
</dbReference>
<evidence type="ECO:0000256" key="2">
    <source>
        <dbReference type="PROSITE-ProRule" id="PRU00284"/>
    </source>
</evidence>
<evidence type="ECO:0000256" key="4">
    <source>
        <dbReference type="SAM" id="Phobius"/>
    </source>
</evidence>
<feature type="transmembrane region" description="Helical" evidence="4">
    <location>
        <begin position="12"/>
        <end position="30"/>
    </location>
</feature>
<accession>A0ABU6K830</accession>
<dbReference type="RefSeq" id="WP_327600773.1">
    <property type="nucleotide sequence ID" value="NZ_JAYXHS010000004.1"/>
</dbReference>
<feature type="domain" description="Methyl-accepting transducer" evidence="5">
    <location>
        <begin position="115"/>
        <end position="351"/>
    </location>
</feature>
<keyword evidence="4" id="KW-0812">Transmembrane</keyword>
<keyword evidence="3" id="KW-0175">Coiled coil</keyword>
<reference evidence="6 7" key="1">
    <citation type="submission" date="2024-01" db="EMBL/GenBank/DDBJ databases">
        <title>Uliginosibacterium soil sp. nov.</title>
        <authorList>
            <person name="Lv Y."/>
        </authorList>
    </citation>
    <scope>NUCLEOTIDE SEQUENCE [LARGE SCALE GENOMIC DNA]</scope>
    <source>
        <strain evidence="6 7">H3</strain>
    </source>
</reference>
<dbReference type="Pfam" id="PF00015">
    <property type="entry name" value="MCPsignal"/>
    <property type="match status" value="1"/>
</dbReference>
<dbReference type="SUPFAM" id="SSF58104">
    <property type="entry name" value="Methyl-accepting chemotaxis protein (MCP) signaling domain"/>
    <property type="match status" value="1"/>
</dbReference>
<evidence type="ECO:0000313" key="7">
    <source>
        <dbReference type="Proteomes" id="UP001331561"/>
    </source>
</evidence>
<organism evidence="6 7">
    <name type="scientific">Uliginosibacterium silvisoli</name>
    <dbReference type="NCBI Taxonomy" id="3114758"/>
    <lineage>
        <taxon>Bacteria</taxon>
        <taxon>Pseudomonadati</taxon>
        <taxon>Pseudomonadota</taxon>
        <taxon>Betaproteobacteria</taxon>
        <taxon>Rhodocyclales</taxon>
        <taxon>Zoogloeaceae</taxon>
        <taxon>Uliginosibacterium</taxon>
    </lineage>
</organism>
<keyword evidence="4" id="KW-1133">Transmembrane helix</keyword>
<dbReference type="EMBL" id="JAYXHS010000004">
    <property type="protein sequence ID" value="MEC5387799.1"/>
    <property type="molecule type" value="Genomic_DNA"/>
</dbReference>
<feature type="coiled-coil region" evidence="3">
    <location>
        <begin position="284"/>
        <end position="377"/>
    </location>
</feature>
<dbReference type="Gene3D" id="1.10.287.950">
    <property type="entry name" value="Methyl-accepting chemotaxis protein"/>
    <property type="match status" value="1"/>
</dbReference>
<evidence type="ECO:0000256" key="3">
    <source>
        <dbReference type="SAM" id="Coils"/>
    </source>
</evidence>
<dbReference type="PROSITE" id="PS50111">
    <property type="entry name" value="CHEMOTAXIS_TRANSDUC_2"/>
    <property type="match status" value="1"/>
</dbReference>
<gene>
    <name evidence="6" type="ORF">VVD49_18855</name>
</gene>
<evidence type="ECO:0000313" key="6">
    <source>
        <dbReference type="EMBL" id="MEC5387799.1"/>
    </source>
</evidence>
<sequence>MPAAETSSRSSALLQWALSSLSGLFMGWAVFQAASWIAVVCALATVMATAAYSWRQMRRDRRWQRGLGAFAAALEEGDLRARIDPTTCPGFEDSAERLNAMGRRLARIFVDLSRSVHELSSVAHESTANAVGSDEGVRVQRDVTVSSAATLEELTTSLAVASDMARGGAQVSREMRDTLGNGARSVDALATTLADFATTVEQTALSAAALGEGSRQIGSIVQVIASIGDQTKLLALNAAIEAQHAGTHGRGFAVVADEVRKLAERTVAATREVDERIGNIRTKIDALVDRMDTVRERAQGSQQEAAGALQRIREVERKTEESMQLANEIAAASAEQSSASQLIARDVEQVAQLADRSERLTRDNTELSRYLDQLAQQLTVTIQQYRYE</sequence>
<keyword evidence="4" id="KW-0472">Membrane</keyword>
<dbReference type="InterPro" id="IPR004089">
    <property type="entry name" value="MCPsignal_dom"/>
</dbReference>
<feature type="transmembrane region" description="Helical" evidence="4">
    <location>
        <begin position="36"/>
        <end position="54"/>
    </location>
</feature>
<dbReference type="Proteomes" id="UP001331561">
    <property type="component" value="Unassembled WGS sequence"/>
</dbReference>
<keyword evidence="7" id="KW-1185">Reference proteome</keyword>
<evidence type="ECO:0000259" key="5">
    <source>
        <dbReference type="PROSITE" id="PS50111"/>
    </source>
</evidence>
<keyword evidence="1 2" id="KW-0807">Transducer</keyword>
<proteinExistence type="predicted"/>
<evidence type="ECO:0000256" key="1">
    <source>
        <dbReference type="ARBA" id="ARBA00023224"/>
    </source>
</evidence>
<name>A0ABU6K830_9RHOO</name>